<keyword evidence="9 11" id="KW-0472">Membrane</keyword>
<dbReference type="eggNOG" id="COG3004">
    <property type="taxonomic scope" value="Bacteria"/>
</dbReference>
<dbReference type="Gene3D" id="1.20.1530.10">
    <property type="entry name" value="Na+/H+ antiporter like domain"/>
    <property type="match status" value="1"/>
</dbReference>
<dbReference type="KEGG" id="nml:Namu_0893"/>
<proteinExistence type="inferred from homology"/>
<comment type="function">
    <text evidence="11">Na(+)/H(+) antiporter that extrudes sodium in exchange for external protons.</text>
</comment>
<dbReference type="InterPro" id="IPR004670">
    <property type="entry name" value="NhaA"/>
</dbReference>
<keyword evidence="4 11" id="KW-1003">Cell membrane</keyword>
<evidence type="ECO:0000256" key="5">
    <source>
        <dbReference type="ARBA" id="ARBA00022692"/>
    </source>
</evidence>
<evidence type="ECO:0000256" key="7">
    <source>
        <dbReference type="ARBA" id="ARBA00023053"/>
    </source>
</evidence>
<dbReference type="GO" id="GO:0015385">
    <property type="term" value="F:sodium:proton antiporter activity"/>
    <property type="evidence" value="ECO:0007669"/>
    <property type="project" value="UniProtKB-UniRule"/>
</dbReference>
<comment type="similarity">
    <text evidence="11">Belongs to the NhaA Na(+)/H(+) (TC 2.A.33) antiporter family.</text>
</comment>
<accession>C8XAD9</accession>
<evidence type="ECO:0000256" key="8">
    <source>
        <dbReference type="ARBA" id="ARBA00023065"/>
    </source>
</evidence>
<feature type="transmembrane region" description="Helical" evidence="11">
    <location>
        <begin position="230"/>
        <end position="259"/>
    </location>
</feature>
<keyword evidence="5 11" id="KW-0812">Transmembrane</keyword>
<name>C8XAD9_NAKMY</name>
<feature type="transmembrane region" description="Helical" evidence="11">
    <location>
        <begin position="119"/>
        <end position="138"/>
    </location>
</feature>
<keyword evidence="13" id="KW-1185">Reference proteome</keyword>
<dbReference type="Proteomes" id="UP000002218">
    <property type="component" value="Chromosome"/>
</dbReference>
<keyword evidence="3 11" id="KW-0050">Antiport</keyword>
<reference evidence="13" key="1">
    <citation type="submission" date="2009-09" db="EMBL/GenBank/DDBJ databases">
        <title>The complete genome of Nakamurella multipartita DSM 44233.</title>
        <authorList>
            <consortium name="US DOE Joint Genome Institute (JGI-PGF)"/>
            <person name="Lucas S."/>
            <person name="Copeland A."/>
            <person name="Lapidus A."/>
            <person name="Glavina del Rio T."/>
            <person name="Dalin E."/>
            <person name="Tice H."/>
            <person name="Bruce D."/>
            <person name="Goodwin L."/>
            <person name="Pitluck S."/>
            <person name="Kyrpides N."/>
            <person name="Mavromatis K."/>
            <person name="Ivanova N."/>
            <person name="Ovchinnikova G."/>
            <person name="Sims D."/>
            <person name="Meincke L."/>
            <person name="Brettin T."/>
            <person name="Detter J.C."/>
            <person name="Han C."/>
            <person name="Larimer F."/>
            <person name="Land M."/>
            <person name="Hauser L."/>
            <person name="Markowitz V."/>
            <person name="Cheng J.-F."/>
            <person name="Hugenholtz P."/>
            <person name="Woyke T."/>
            <person name="Wu D."/>
            <person name="Klenk H.-P."/>
            <person name="Eisen J.A."/>
        </authorList>
    </citation>
    <scope>NUCLEOTIDE SEQUENCE [LARGE SCALE GENOMIC DNA]</scope>
    <source>
        <strain evidence="13">ATCC 700099 / DSM 44233 / CIP 104796 / JCM 9543 / NBRC 105858 / Y-104</strain>
    </source>
</reference>
<dbReference type="AlphaFoldDB" id="C8XAD9"/>
<evidence type="ECO:0000256" key="11">
    <source>
        <dbReference type="HAMAP-Rule" id="MF_01844"/>
    </source>
</evidence>
<feature type="transmembrane region" description="Helical" evidence="11">
    <location>
        <begin position="89"/>
        <end position="107"/>
    </location>
</feature>
<feature type="transmembrane region" description="Helical" evidence="11">
    <location>
        <begin position="178"/>
        <end position="197"/>
    </location>
</feature>
<keyword evidence="7 11" id="KW-0915">Sodium</keyword>
<feature type="transmembrane region" description="Helical" evidence="11">
    <location>
        <begin position="383"/>
        <end position="404"/>
    </location>
</feature>
<dbReference type="GO" id="GO:0006885">
    <property type="term" value="P:regulation of pH"/>
    <property type="evidence" value="ECO:0007669"/>
    <property type="project" value="UniProtKB-UniRule"/>
</dbReference>
<keyword evidence="8 11" id="KW-0406">Ion transport</keyword>
<dbReference type="STRING" id="479431.Namu_0893"/>
<feature type="transmembrane region" description="Helical" evidence="11">
    <location>
        <begin position="312"/>
        <end position="330"/>
    </location>
</feature>
<dbReference type="InParanoid" id="C8XAD9"/>
<dbReference type="EMBL" id="CP001737">
    <property type="protein sequence ID" value="ACV77304.1"/>
    <property type="molecule type" value="Genomic_DNA"/>
</dbReference>
<organism evidence="12 13">
    <name type="scientific">Nakamurella multipartita (strain ATCC 700099 / DSM 44233 / CIP 104796 / JCM 9543 / NBRC 105858 / Y-104)</name>
    <name type="common">Microsphaera multipartita</name>
    <dbReference type="NCBI Taxonomy" id="479431"/>
    <lineage>
        <taxon>Bacteria</taxon>
        <taxon>Bacillati</taxon>
        <taxon>Actinomycetota</taxon>
        <taxon>Actinomycetes</taxon>
        <taxon>Nakamurellales</taxon>
        <taxon>Nakamurellaceae</taxon>
        <taxon>Nakamurella</taxon>
    </lineage>
</organism>
<keyword evidence="6 11" id="KW-1133">Transmembrane helix</keyword>
<keyword evidence="2 11" id="KW-0813">Transport</keyword>
<evidence type="ECO:0000256" key="6">
    <source>
        <dbReference type="ARBA" id="ARBA00022989"/>
    </source>
</evidence>
<evidence type="ECO:0000313" key="13">
    <source>
        <dbReference type="Proteomes" id="UP000002218"/>
    </source>
</evidence>
<evidence type="ECO:0000256" key="4">
    <source>
        <dbReference type="ARBA" id="ARBA00022475"/>
    </source>
</evidence>
<dbReference type="HAMAP" id="MF_01844">
    <property type="entry name" value="NhaA"/>
    <property type="match status" value="1"/>
</dbReference>
<dbReference type="NCBIfam" id="TIGR00773">
    <property type="entry name" value="NhaA"/>
    <property type="match status" value="1"/>
</dbReference>
<feature type="transmembrane region" description="Helical" evidence="11">
    <location>
        <begin position="416"/>
        <end position="436"/>
    </location>
</feature>
<feature type="transmembrane region" description="Helical" evidence="11">
    <location>
        <begin position="31"/>
        <end position="53"/>
    </location>
</feature>
<feature type="transmembrane region" description="Helical" evidence="11">
    <location>
        <begin position="203"/>
        <end position="223"/>
    </location>
</feature>
<feature type="transmembrane region" description="Helical" evidence="11">
    <location>
        <begin position="144"/>
        <end position="166"/>
    </location>
</feature>
<evidence type="ECO:0000256" key="1">
    <source>
        <dbReference type="ARBA" id="ARBA00004429"/>
    </source>
</evidence>
<evidence type="ECO:0000256" key="2">
    <source>
        <dbReference type="ARBA" id="ARBA00022448"/>
    </source>
</evidence>
<protein>
    <recommendedName>
        <fullName evidence="11">Na(+)/H(+) antiporter NhaA</fullName>
    </recommendedName>
    <alternativeName>
        <fullName evidence="11">Sodium/proton antiporter NhaA</fullName>
    </alternativeName>
</protein>
<comment type="subcellular location">
    <subcellularLocation>
        <location evidence="1">Cell inner membrane</location>
        <topology evidence="1">Multi-pass membrane protein</topology>
    </subcellularLocation>
    <subcellularLocation>
        <location evidence="11">Cell membrane</location>
        <topology evidence="11">Multi-pass membrane protein</topology>
    </subcellularLocation>
</comment>
<reference evidence="12 13" key="2">
    <citation type="journal article" date="2010" name="Stand. Genomic Sci.">
        <title>Complete genome sequence of Nakamurella multipartita type strain (Y-104).</title>
        <authorList>
            <person name="Tice H."/>
            <person name="Mayilraj S."/>
            <person name="Sims D."/>
            <person name="Lapidus A."/>
            <person name="Nolan M."/>
            <person name="Lucas S."/>
            <person name="Glavina Del Rio T."/>
            <person name="Copeland A."/>
            <person name="Cheng J.F."/>
            <person name="Meincke L."/>
            <person name="Bruce D."/>
            <person name="Goodwin L."/>
            <person name="Pitluck S."/>
            <person name="Ivanova N."/>
            <person name="Mavromatis K."/>
            <person name="Ovchinnikova G."/>
            <person name="Pati A."/>
            <person name="Chen A."/>
            <person name="Palaniappan K."/>
            <person name="Land M."/>
            <person name="Hauser L."/>
            <person name="Chang Y.J."/>
            <person name="Jeffries C.D."/>
            <person name="Detter J.C."/>
            <person name="Brettin T."/>
            <person name="Rohde M."/>
            <person name="Goker M."/>
            <person name="Bristow J."/>
            <person name="Eisen J.A."/>
            <person name="Markowitz V."/>
            <person name="Hugenholtz P."/>
            <person name="Kyrpides N.C."/>
            <person name="Klenk H.P."/>
            <person name="Chen F."/>
        </authorList>
    </citation>
    <scope>NUCLEOTIDE SEQUENCE [LARGE SCALE GENOMIC DNA]</scope>
    <source>
        <strain evidence="13">ATCC 700099 / DSM 44233 / CIP 104796 / JCM 9543 / NBRC 105858 / Y-104</strain>
    </source>
</reference>
<gene>
    <name evidence="11" type="primary">nhaA</name>
    <name evidence="12" type="ordered locus">Namu_0893</name>
</gene>
<evidence type="ECO:0000256" key="9">
    <source>
        <dbReference type="ARBA" id="ARBA00023136"/>
    </source>
</evidence>
<keyword evidence="10 11" id="KW-0739">Sodium transport</keyword>
<dbReference type="PANTHER" id="PTHR30341">
    <property type="entry name" value="SODIUM ION/PROTON ANTIPORTER NHAA-RELATED"/>
    <property type="match status" value="1"/>
</dbReference>
<evidence type="ECO:0000313" key="12">
    <source>
        <dbReference type="EMBL" id="ACV77304.1"/>
    </source>
</evidence>
<dbReference type="PANTHER" id="PTHR30341:SF0">
    <property type="entry name" value="NA(+)_H(+) ANTIPORTER NHAA"/>
    <property type="match status" value="1"/>
</dbReference>
<evidence type="ECO:0000256" key="3">
    <source>
        <dbReference type="ARBA" id="ARBA00022449"/>
    </source>
</evidence>
<dbReference type="HOGENOM" id="CLU_015803_1_2_11"/>
<comment type="catalytic activity">
    <reaction evidence="11">
        <text>Na(+)(in) + 2 H(+)(out) = Na(+)(out) + 2 H(+)(in)</text>
        <dbReference type="Rhea" id="RHEA:29251"/>
        <dbReference type="ChEBI" id="CHEBI:15378"/>
        <dbReference type="ChEBI" id="CHEBI:29101"/>
    </reaction>
</comment>
<sequence>MTEETAMTETPRPGPAPRVVFRGPSPAARRFLATEAAGSVFLLIGTVLALAWANSPWAASYAGLWHLPVGVEIGPLAFQMSLQHWVNDAAMAVFFCVIGLEITREIAQGDLRDRRTVTVPTLGAVGGLLVPIGIYLLFNPSGEAAQGWGVVMSTDTAFVLGVLALFGPRCPDRIRVFLLTLAIADDIGAITLMAVFYSEDPSLPALGVSVLLVGALLGLRWIGVWRLYPYVLVGIALWFAVYQSGVHATLAGVAIGLIIPAMPPAQSVVDRSAAYNRALRESPTAERVQLAVLAAQATIPANDRLERALHPWTAYLIVPVFALANAGVALDADALGSALGSSVTWGVAVALVLGNTVGITGAAMLTLRLGWGVLPGGVRYSHLLAAAMLAGIGFTISLFIAELAFTDPAVMEQAKIGILAGSLVAAVLGSTTMRLLGNRFPMCSPGAGESTLALPPRPWRAPQPVLAPGR</sequence>
<feature type="transmembrane region" description="Helical" evidence="11">
    <location>
        <begin position="342"/>
        <end position="363"/>
    </location>
</feature>
<dbReference type="InterPro" id="IPR023171">
    <property type="entry name" value="Na/H_antiporter_dom_sf"/>
</dbReference>
<dbReference type="Pfam" id="PF06965">
    <property type="entry name" value="Na_H_antiport_1"/>
    <property type="match status" value="1"/>
</dbReference>
<evidence type="ECO:0000256" key="10">
    <source>
        <dbReference type="ARBA" id="ARBA00023201"/>
    </source>
</evidence>
<dbReference type="GO" id="GO:0005886">
    <property type="term" value="C:plasma membrane"/>
    <property type="evidence" value="ECO:0007669"/>
    <property type="project" value="UniProtKB-SubCell"/>
</dbReference>